<evidence type="ECO:0000313" key="2">
    <source>
        <dbReference type="EMBL" id="GAQ87439.1"/>
    </source>
</evidence>
<reference evidence="2 3" key="1">
    <citation type="journal article" date="2014" name="Nat. Commun.">
        <title>Klebsormidium flaccidum genome reveals primary factors for plant terrestrial adaptation.</title>
        <authorList>
            <person name="Hori K."/>
            <person name="Maruyama F."/>
            <person name="Fujisawa T."/>
            <person name="Togashi T."/>
            <person name="Yamamoto N."/>
            <person name="Seo M."/>
            <person name="Sato S."/>
            <person name="Yamada T."/>
            <person name="Mori H."/>
            <person name="Tajima N."/>
            <person name="Moriyama T."/>
            <person name="Ikeuchi M."/>
            <person name="Watanabe M."/>
            <person name="Wada H."/>
            <person name="Kobayashi K."/>
            <person name="Saito M."/>
            <person name="Masuda T."/>
            <person name="Sasaki-Sekimoto Y."/>
            <person name="Mashiguchi K."/>
            <person name="Awai K."/>
            <person name="Shimojima M."/>
            <person name="Masuda S."/>
            <person name="Iwai M."/>
            <person name="Nobusawa T."/>
            <person name="Narise T."/>
            <person name="Kondo S."/>
            <person name="Saito H."/>
            <person name="Sato R."/>
            <person name="Murakawa M."/>
            <person name="Ihara Y."/>
            <person name="Oshima-Yamada Y."/>
            <person name="Ohtaka K."/>
            <person name="Satoh M."/>
            <person name="Sonobe K."/>
            <person name="Ishii M."/>
            <person name="Ohtani R."/>
            <person name="Kanamori-Sato M."/>
            <person name="Honoki R."/>
            <person name="Miyazaki D."/>
            <person name="Mochizuki H."/>
            <person name="Umetsu J."/>
            <person name="Higashi K."/>
            <person name="Shibata D."/>
            <person name="Kamiya Y."/>
            <person name="Sato N."/>
            <person name="Nakamura Y."/>
            <person name="Tabata S."/>
            <person name="Ida S."/>
            <person name="Kurokawa K."/>
            <person name="Ohta H."/>
        </authorList>
    </citation>
    <scope>NUCLEOTIDE SEQUENCE [LARGE SCALE GENOMIC DNA]</scope>
    <source>
        <strain evidence="2 3">NIES-2285</strain>
    </source>
</reference>
<dbReference type="AlphaFoldDB" id="A0A1Y1IDC7"/>
<keyword evidence="1" id="KW-0732">Signal</keyword>
<accession>A0A1Y1IDC7</accession>
<protein>
    <submittedName>
        <fullName evidence="2">Uncharacterized protein</fullName>
    </submittedName>
</protein>
<keyword evidence="3" id="KW-1185">Reference proteome</keyword>
<feature type="chain" id="PRO_5012711174" evidence="1">
    <location>
        <begin position="26"/>
        <end position="229"/>
    </location>
</feature>
<feature type="signal peptide" evidence="1">
    <location>
        <begin position="1"/>
        <end position="25"/>
    </location>
</feature>
<organism evidence="2 3">
    <name type="scientific">Klebsormidium nitens</name>
    <name type="common">Green alga</name>
    <name type="synonym">Ulothrix nitens</name>
    <dbReference type="NCBI Taxonomy" id="105231"/>
    <lineage>
        <taxon>Eukaryota</taxon>
        <taxon>Viridiplantae</taxon>
        <taxon>Streptophyta</taxon>
        <taxon>Klebsormidiophyceae</taxon>
        <taxon>Klebsormidiales</taxon>
        <taxon>Klebsormidiaceae</taxon>
        <taxon>Klebsormidium</taxon>
    </lineage>
</organism>
<dbReference type="EMBL" id="DF237302">
    <property type="protein sequence ID" value="GAQ87439.1"/>
    <property type="molecule type" value="Genomic_DNA"/>
</dbReference>
<evidence type="ECO:0000256" key="1">
    <source>
        <dbReference type="SAM" id="SignalP"/>
    </source>
</evidence>
<gene>
    <name evidence="2" type="ORF">KFL_003530030</name>
</gene>
<sequence>MAFPSAPLLFVCMLLLMATEAKVSASAPGQDFRSSERNIGGGSGRGAHRQLLQIGAVTPICPPKDTKNNSVALLACFYLVRLNATYFSNSYASCTYNETGARVPKDSQVDDAKLLPCPGSTPVPYSCPGVESVGFRPATTFLRFHCLYNTPAGLPRGQAVLSVIAPGSCIYEPTGAVIKFIANLNCTDCLFGYHCAPDCGGVPPPPSVTGNRTGVCVPNCGTLPGSKGC</sequence>
<evidence type="ECO:0000313" key="3">
    <source>
        <dbReference type="Proteomes" id="UP000054558"/>
    </source>
</evidence>
<name>A0A1Y1IDC7_KLENI</name>
<proteinExistence type="predicted"/>
<dbReference type="Proteomes" id="UP000054558">
    <property type="component" value="Unassembled WGS sequence"/>
</dbReference>